<keyword evidence="3" id="KW-1185">Reference proteome</keyword>
<protein>
    <submittedName>
        <fullName evidence="2">Class I SAM-dependent methyltransferase</fullName>
    </submittedName>
</protein>
<keyword evidence="2" id="KW-0808">Transferase</keyword>
<keyword evidence="2" id="KW-0067">ATP-binding</keyword>
<dbReference type="SUPFAM" id="SSF53335">
    <property type="entry name" value="S-adenosyl-L-methionine-dependent methyltransferases"/>
    <property type="match status" value="1"/>
</dbReference>
<evidence type="ECO:0000259" key="1">
    <source>
        <dbReference type="Pfam" id="PF13649"/>
    </source>
</evidence>
<dbReference type="Pfam" id="PF13649">
    <property type="entry name" value="Methyltransf_25"/>
    <property type="match status" value="1"/>
</dbReference>
<dbReference type="CDD" id="cd02440">
    <property type="entry name" value="AdoMet_MTases"/>
    <property type="match status" value="1"/>
</dbReference>
<organism evidence="2 3">
    <name type="scientific">Flavobacterium psychroterrae</name>
    <dbReference type="NCBI Taxonomy" id="2133767"/>
    <lineage>
        <taxon>Bacteria</taxon>
        <taxon>Pseudomonadati</taxon>
        <taxon>Bacteroidota</taxon>
        <taxon>Flavobacteriia</taxon>
        <taxon>Flavobacteriales</taxon>
        <taxon>Flavobacteriaceae</taxon>
        <taxon>Flavobacterium</taxon>
    </lineage>
</organism>
<dbReference type="EMBL" id="JAGYVZ010000014">
    <property type="protein sequence ID" value="MBS7232427.1"/>
    <property type="molecule type" value="Genomic_DNA"/>
</dbReference>
<dbReference type="GO" id="GO:0008168">
    <property type="term" value="F:methyltransferase activity"/>
    <property type="evidence" value="ECO:0007669"/>
    <property type="project" value="UniProtKB-KW"/>
</dbReference>
<reference evidence="2 3" key="1">
    <citation type="journal article" date="2018" name="Int. J. Syst. Evol. Microbiol.">
        <title>Flavobacterium chryseum sp. nov. and Flavobacterium psychroterrae sp. nov., novel environmental bacteria isolated from Antarctica.</title>
        <authorList>
            <person name="Kralova S."/>
            <person name="Svec P."/>
            <person name="Busse H.J."/>
            <person name="Stankova E."/>
            <person name="Vaczi P."/>
            <person name="Sedlacek I."/>
        </authorList>
    </citation>
    <scope>NUCLEOTIDE SEQUENCE [LARGE SCALE GENOMIC DNA]</scope>
    <source>
        <strain evidence="2 3">CCM 8827</strain>
    </source>
</reference>
<comment type="caution">
    <text evidence="2">The sequence shown here is derived from an EMBL/GenBank/DDBJ whole genome shotgun (WGS) entry which is preliminary data.</text>
</comment>
<dbReference type="InterPro" id="IPR029063">
    <property type="entry name" value="SAM-dependent_MTases_sf"/>
</dbReference>
<keyword evidence="2" id="KW-0489">Methyltransferase</keyword>
<evidence type="ECO:0000313" key="3">
    <source>
        <dbReference type="Proteomes" id="UP000722625"/>
    </source>
</evidence>
<dbReference type="GO" id="GO:0005524">
    <property type="term" value="F:ATP binding"/>
    <property type="evidence" value="ECO:0007669"/>
    <property type="project" value="UniProtKB-KW"/>
</dbReference>
<accession>A0ABS5PDS0</accession>
<proteinExistence type="predicted"/>
<gene>
    <name evidence="2" type="ORF">KHA90_15515</name>
</gene>
<sequence length="200" mass="22640">MNSSWKKHYQKIQEKKLSASATLVKAIALFDKEKVDLPMACDLGCGTGIDTIALIEKGWEVIAIDNQKQAIEELRNGIPVEYSSKLILIKADFEVITLPNVLLVNACFSLPFCHPENFNVLWQKIIQSILPNGRFAGHFFGVNDSWASDPEKTFHSKEQILNLFAGFELEYFEEVEKAGKSIDGKEKNWHVFHIVSKKIS</sequence>
<dbReference type="RefSeq" id="WP_213302278.1">
    <property type="nucleotide sequence ID" value="NZ_JAGYVZ010000014.1"/>
</dbReference>
<feature type="domain" description="Methyltransferase" evidence="1">
    <location>
        <begin position="41"/>
        <end position="133"/>
    </location>
</feature>
<dbReference type="Gene3D" id="3.40.50.150">
    <property type="entry name" value="Vaccinia Virus protein VP39"/>
    <property type="match status" value="1"/>
</dbReference>
<dbReference type="Proteomes" id="UP000722625">
    <property type="component" value="Unassembled WGS sequence"/>
</dbReference>
<keyword evidence="2" id="KW-0547">Nucleotide-binding</keyword>
<dbReference type="InterPro" id="IPR041698">
    <property type="entry name" value="Methyltransf_25"/>
</dbReference>
<dbReference type="GO" id="GO:0032259">
    <property type="term" value="P:methylation"/>
    <property type="evidence" value="ECO:0007669"/>
    <property type="project" value="UniProtKB-KW"/>
</dbReference>
<evidence type="ECO:0000313" key="2">
    <source>
        <dbReference type="EMBL" id="MBS7232427.1"/>
    </source>
</evidence>
<name>A0ABS5PDS0_9FLAO</name>